<dbReference type="SUPFAM" id="SSF47370">
    <property type="entry name" value="Bromodomain"/>
    <property type="match status" value="2"/>
</dbReference>
<dbReference type="Proteomes" id="UP000281406">
    <property type="component" value="Unassembled WGS sequence"/>
</dbReference>
<reference evidence="13 14" key="1">
    <citation type="submission" date="2018-10" db="EMBL/GenBank/DDBJ databases">
        <title>Genome assembly for a Yunnan-Guizhou Plateau 3E fish, Anabarilius grahami (Regan), and its evolutionary and genetic applications.</title>
        <authorList>
            <person name="Jiang W."/>
        </authorList>
    </citation>
    <scope>NUCLEOTIDE SEQUENCE [LARGE SCALE GENOMIC DNA]</scope>
    <source>
        <strain evidence="13">AG-KIZ</strain>
        <tissue evidence="13">Muscle</tissue>
    </source>
</reference>
<feature type="domain" description="SAND" evidence="12">
    <location>
        <begin position="645"/>
        <end position="714"/>
    </location>
</feature>
<dbReference type="PROSITE" id="PS50014">
    <property type="entry name" value="BROMODOMAIN_2"/>
    <property type="match status" value="2"/>
</dbReference>
<dbReference type="InterPro" id="IPR010919">
    <property type="entry name" value="SAND-like_dom_sf"/>
</dbReference>
<feature type="compositionally biased region" description="Acidic residues" evidence="9">
    <location>
        <begin position="529"/>
        <end position="538"/>
    </location>
</feature>
<dbReference type="InterPro" id="IPR036427">
    <property type="entry name" value="Bromodomain-like_sf"/>
</dbReference>
<evidence type="ECO:0000256" key="8">
    <source>
        <dbReference type="PROSITE-ProRule" id="PRU00146"/>
    </source>
</evidence>
<dbReference type="GO" id="GO:0008270">
    <property type="term" value="F:zinc ion binding"/>
    <property type="evidence" value="ECO:0007669"/>
    <property type="project" value="UniProtKB-KW"/>
</dbReference>
<dbReference type="InterPro" id="IPR000770">
    <property type="entry name" value="SAND_dom"/>
</dbReference>
<dbReference type="GO" id="GO:0003677">
    <property type="term" value="F:DNA binding"/>
    <property type="evidence" value="ECO:0007669"/>
    <property type="project" value="UniProtKB-KW"/>
</dbReference>
<evidence type="ECO:0000256" key="4">
    <source>
        <dbReference type="ARBA" id="ARBA00022833"/>
    </source>
</evidence>
<dbReference type="SUPFAM" id="SSF63763">
    <property type="entry name" value="SAND domain-like"/>
    <property type="match status" value="3"/>
</dbReference>
<dbReference type="GO" id="GO:0000981">
    <property type="term" value="F:DNA-binding transcription factor activity, RNA polymerase II-specific"/>
    <property type="evidence" value="ECO:0007669"/>
    <property type="project" value="TreeGrafter"/>
</dbReference>
<sequence>MEGGSITDTESESESEWDPESSTEYDSLSENDREKKGKRGKKRKRTYFRQNLRQTIENQLELPVKCGAKDGVLYVEKYNDMQACIFSEGQWFKPSDFERFGGKARSKKWRNSILYNDIPLQELIRNDDVCFVCDSGGDLVCCDECPRAFHSHCHLPALDRDSLGSKWSCTFCVMKNMEDSSQKTQQEVLSSPVSQYTLVSGYSKNICGPMMLGRVKLNLENNDYQTVQEFVSDIEQIFNNCCTSNGDNDSSKMTSGLKEAFKKEIETVFKKLKGMRYREEKQERVYEVLDRLEKEKSQCMHQFWRCVFQDHILQLYPTLQRLRNSMLDGIFNEFYGNSLDVETRTDKSKGKGEKEKERKDTRKRNEDDENGEDSDDPGPSSASTPTQEKPAKKPSFCTEFYENSVDVETQTEKSEGKEEKGNKKNTRKRNKNDENGENSDDPGPSSASTPTQEKRAKKPSFSSPVKKGDTQEQPINCGDKEGTLYWDELTKGTFEFNENSADVETQMEKSEGTEEKGKDRTNTRKRNEDDENGEDSDDPGPSSASTPTQEKPAEKPSFWEKCIFSQGRWFTTSAFEKFGGKERFKNWKFSIRCRNTPLKKLIESDGGDVAAILAEGSGVADIMAEGSGMADILAEGSGVADISECWSRVGVDACVAQTHKMAGSRGKCIRTEESWFTPEEFVKQEPTLTNGHWEKDILCNGKTLNFLLKMAQNNDDVCYVCESGGDLVCCDKCPRAFHSHCHLPAVDGDSPGEWFCTFCVLRTSQPSRDSSSMTEHEAFNARVSQYRLHCHYLLLCVYKEDTQRVFVEDPRKTVSRYSQFISQPMWLDRIKLKLESDEYQMVGTFVSDFQLIFSNCSTFNKNSKFGKMGARLKEMFEKEFQKIFTIQ</sequence>
<dbReference type="Pfam" id="PF00439">
    <property type="entry name" value="Bromodomain"/>
    <property type="match status" value="2"/>
</dbReference>
<dbReference type="SMART" id="SM00249">
    <property type="entry name" value="PHD"/>
    <property type="match status" value="2"/>
</dbReference>
<evidence type="ECO:0000256" key="7">
    <source>
        <dbReference type="PROSITE-ProRule" id="PRU00035"/>
    </source>
</evidence>
<dbReference type="CDD" id="cd15541">
    <property type="entry name" value="PHD_TIF1_like"/>
    <property type="match status" value="2"/>
</dbReference>
<dbReference type="Gene3D" id="3.10.390.10">
    <property type="entry name" value="SAND domain-like"/>
    <property type="match status" value="3"/>
</dbReference>
<keyword evidence="2" id="KW-0479">Metal-binding</keyword>
<dbReference type="InterPro" id="IPR013083">
    <property type="entry name" value="Znf_RING/FYVE/PHD"/>
</dbReference>
<dbReference type="Pfam" id="PF01342">
    <property type="entry name" value="SAND"/>
    <property type="match status" value="3"/>
</dbReference>
<dbReference type="Gene3D" id="1.20.920.10">
    <property type="entry name" value="Bromodomain-like"/>
    <property type="match status" value="2"/>
</dbReference>
<dbReference type="SMART" id="SM00297">
    <property type="entry name" value="BROMO"/>
    <property type="match status" value="2"/>
</dbReference>
<evidence type="ECO:0000256" key="5">
    <source>
        <dbReference type="ARBA" id="ARBA00023117"/>
    </source>
</evidence>
<dbReference type="InterPro" id="IPR019786">
    <property type="entry name" value="Zinc_finger_PHD-type_CS"/>
</dbReference>
<evidence type="ECO:0000313" key="13">
    <source>
        <dbReference type="EMBL" id="ROL42894.1"/>
    </source>
</evidence>
<feature type="compositionally biased region" description="Basic and acidic residues" evidence="9">
    <location>
        <begin position="342"/>
        <end position="366"/>
    </location>
</feature>
<dbReference type="AlphaFoldDB" id="A0A3N0Y9W4"/>
<feature type="domain" description="SAND" evidence="12">
    <location>
        <begin position="561"/>
        <end position="608"/>
    </location>
</feature>
<dbReference type="InterPro" id="IPR001487">
    <property type="entry name" value="Bromodomain"/>
</dbReference>
<evidence type="ECO:0000259" key="12">
    <source>
        <dbReference type="PROSITE" id="PS50864"/>
    </source>
</evidence>
<dbReference type="InterPro" id="IPR001965">
    <property type="entry name" value="Znf_PHD"/>
</dbReference>
<dbReference type="PROSITE" id="PS01359">
    <property type="entry name" value="ZF_PHD_1"/>
    <property type="match status" value="2"/>
</dbReference>
<dbReference type="EMBL" id="RJVU01049122">
    <property type="protein sequence ID" value="ROL42894.1"/>
    <property type="molecule type" value="Genomic_DNA"/>
</dbReference>
<dbReference type="GO" id="GO:0005634">
    <property type="term" value="C:nucleus"/>
    <property type="evidence" value="ECO:0007669"/>
    <property type="project" value="InterPro"/>
</dbReference>
<evidence type="ECO:0000256" key="2">
    <source>
        <dbReference type="ARBA" id="ARBA00022723"/>
    </source>
</evidence>
<accession>A0A3N0Y9W4</accession>
<feature type="compositionally biased region" description="Acidic residues" evidence="9">
    <location>
        <begin position="9"/>
        <end position="29"/>
    </location>
</feature>
<evidence type="ECO:0000313" key="14">
    <source>
        <dbReference type="Proteomes" id="UP000281406"/>
    </source>
</evidence>
<dbReference type="PRINTS" id="PR00503">
    <property type="entry name" value="BROMODOMAIN"/>
</dbReference>
<dbReference type="SMART" id="SM00258">
    <property type="entry name" value="SAND"/>
    <property type="match status" value="3"/>
</dbReference>
<dbReference type="PROSITE" id="PS50864">
    <property type="entry name" value="SAND"/>
    <property type="match status" value="3"/>
</dbReference>
<name>A0A3N0Y9W4_ANAGA</name>
<protein>
    <submittedName>
        <fullName evidence="13">Nuclear body protein SP140-like protein</fullName>
    </submittedName>
</protein>
<keyword evidence="4" id="KW-0862">Zinc</keyword>
<keyword evidence="1" id="KW-0597">Phosphoprotein</keyword>
<evidence type="ECO:0000256" key="6">
    <source>
        <dbReference type="ARBA" id="ARBA00023125"/>
    </source>
</evidence>
<feature type="compositionally biased region" description="Acidic residues" evidence="9">
    <location>
        <begin position="367"/>
        <end position="376"/>
    </location>
</feature>
<feature type="compositionally biased region" description="Basic and acidic residues" evidence="9">
    <location>
        <begin position="410"/>
        <end position="422"/>
    </location>
</feature>
<dbReference type="PANTHER" id="PTHR46386:SF1">
    <property type="entry name" value="NUCLEAR BODY PROTEIN SP140-LIKE PROTEIN"/>
    <property type="match status" value="1"/>
</dbReference>
<keyword evidence="6" id="KW-0238">DNA-binding</keyword>
<feature type="domain" description="PHD-type" evidence="11">
    <location>
        <begin position="127"/>
        <end position="175"/>
    </location>
</feature>
<organism evidence="13 14">
    <name type="scientific">Anabarilius grahami</name>
    <name type="common">Kanglang fish</name>
    <name type="synonym">Barilius grahami</name>
    <dbReference type="NCBI Taxonomy" id="495550"/>
    <lineage>
        <taxon>Eukaryota</taxon>
        <taxon>Metazoa</taxon>
        <taxon>Chordata</taxon>
        <taxon>Craniata</taxon>
        <taxon>Vertebrata</taxon>
        <taxon>Euteleostomi</taxon>
        <taxon>Actinopterygii</taxon>
        <taxon>Neopterygii</taxon>
        <taxon>Teleostei</taxon>
        <taxon>Ostariophysi</taxon>
        <taxon>Cypriniformes</taxon>
        <taxon>Xenocyprididae</taxon>
        <taxon>Xenocypridinae</taxon>
        <taxon>Xenocypridinae incertae sedis</taxon>
        <taxon>Anabarilius</taxon>
    </lineage>
</organism>
<dbReference type="Pfam" id="PF03172">
    <property type="entry name" value="HSR"/>
    <property type="match status" value="1"/>
</dbReference>
<dbReference type="Gene3D" id="3.30.40.10">
    <property type="entry name" value="Zinc/RING finger domain, C3HC4 (zinc finger)"/>
    <property type="match status" value="2"/>
</dbReference>
<feature type="domain" description="Bromo" evidence="10">
    <location>
        <begin position="809"/>
        <end position="867"/>
    </location>
</feature>
<keyword evidence="3 8" id="KW-0863">Zinc-finger</keyword>
<dbReference type="SUPFAM" id="SSF57903">
    <property type="entry name" value="FYVE/PHD zinc finger"/>
    <property type="match status" value="2"/>
</dbReference>
<evidence type="ECO:0000256" key="9">
    <source>
        <dbReference type="SAM" id="MobiDB-lite"/>
    </source>
</evidence>
<evidence type="ECO:0000256" key="3">
    <source>
        <dbReference type="ARBA" id="ARBA00022771"/>
    </source>
</evidence>
<keyword evidence="5 7" id="KW-0103">Bromodomain</keyword>
<dbReference type="InterPro" id="IPR011011">
    <property type="entry name" value="Znf_FYVE_PHD"/>
</dbReference>
<feature type="domain" description="PHD-type" evidence="11">
    <location>
        <begin position="715"/>
        <end position="762"/>
    </location>
</feature>
<feature type="domain" description="Bromo" evidence="10">
    <location>
        <begin position="181"/>
        <end position="252"/>
    </location>
</feature>
<dbReference type="Pfam" id="PF00628">
    <property type="entry name" value="PHD"/>
    <property type="match status" value="2"/>
</dbReference>
<comment type="caution">
    <text evidence="13">The sequence shown here is derived from an EMBL/GenBank/DDBJ whole genome shotgun (WGS) entry which is preliminary data.</text>
</comment>
<dbReference type="InterPro" id="IPR019787">
    <property type="entry name" value="Znf_PHD-finger"/>
</dbReference>
<feature type="compositionally biased region" description="Basic and acidic residues" evidence="9">
    <location>
        <begin position="506"/>
        <end position="528"/>
    </location>
</feature>
<feature type="region of interest" description="Disordered" evidence="9">
    <location>
        <begin position="495"/>
        <end position="557"/>
    </location>
</feature>
<keyword evidence="14" id="KW-1185">Reference proteome</keyword>
<dbReference type="PANTHER" id="PTHR46386">
    <property type="entry name" value="NUCLEAR BODY PROTEIN SP140"/>
    <property type="match status" value="1"/>
</dbReference>
<proteinExistence type="predicted"/>
<feature type="domain" description="SAND" evidence="12">
    <location>
        <begin position="51"/>
        <end position="130"/>
    </location>
</feature>
<evidence type="ECO:0000256" key="1">
    <source>
        <dbReference type="ARBA" id="ARBA00022553"/>
    </source>
</evidence>
<feature type="region of interest" description="Disordered" evidence="9">
    <location>
        <begin position="342"/>
        <end position="481"/>
    </location>
</feature>
<dbReference type="PROSITE" id="PS50016">
    <property type="entry name" value="ZF_PHD_2"/>
    <property type="match status" value="2"/>
</dbReference>
<gene>
    <name evidence="13" type="ORF">DPX16_10950</name>
</gene>
<dbReference type="OrthoDB" id="1870062at2759"/>
<dbReference type="CDD" id="cd04369">
    <property type="entry name" value="Bromodomain"/>
    <property type="match status" value="1"/>
</dbReference>
<dbReference type="InterPro" id="IPR043563">
    <property type="entry name" value="Sp110/Sp140/Sp140L-like"/>
</dbReference>
<feature type="region of interest" description="Disordered" evidence="9">
    <location>
        <begin position="1"/>
        <end position="43"/>
    </location>
</feature>
<evidence type="ECO:0000259" key="11">
    <source>
        <dbReference type="PROSITE" id="PS50016"/>
    </source>
</evidence>
<dbReference type="InterPro" id="IPR004865">
    <property type="entry name" value="HSR_dom"/>
</dbReference>
<evidence type="ECO:0000259" key="10">
    <source>
        <dbReference type="PROSITE" id="PS50014"/>
    </source>
</evidence>